<keyword evidence="2" id="KW-1185">Reference proteome</keyword>
<protein>
    <submittedName>
        <fullName evidence="1">Lysosomal alpha-glucosidase</fullName>
    </submittedName>
</protein>
<dbReference type="OrthoDB" id="2220528at2759"/>
<proteinExistence type="predicted"/>
<evidence type="ECO:0000313" key="1">
    <source>
        <dbReference type="EMBL" id="OXA44069.1"/>
    </source>
</evidence>
<evidence type="ECO:0000313" key="2">
    <source>
        <dbReference type="Proteomes" id="UP000198287"/>
    </source>
</evidence>
<dbReference type="EMBL" id="LNIX01000020">
    <property type="protein sequence ID" value="OXA44069.1"/>
    <property type="molecule type" value="Genomic_DNA"/>
</dbReference>
<dbReference type="Proteomes" id="UP000198287">
    <property type="component" value="Unassembled WGS sequence"/>
</dbReference>
<gene>
    <name evidence="1" type="ORF">Fcan01_21084</name>
</gene>
<reference evidence="1 2" key="1">
    <citation type="submission" date="2015-12" db="EMBL/GenBank/DDBJ databases">
        <title>The genome of Folsomia candida.</title>
        <authorList>
            <person name="Faddeeva A."/>
            <person name="Derks M.F."/>
            <person name="Anvar Y."/>
            <person name="Smit S."/>
            <person name="Van Straalen N."/>
            <person name="Roelofs D."/>
        </authorList>
    </citation>
    <scope>NUCLEOTIDE SEQUENCE [LARGE SCALE GENOMIC DNA]</scope>
    <source>
        <strain evidence="1 2">VU population</strain>
        <tissue evidence="1">Whole body</tissue>
    </source>
</reference>
<name>A0A226DFV9_FOLCA</name>
<comment type="caution">
    <text evidence="1">The sequence shown here is derived from an EMBL/GenBank/DDBJ whole genome shotgun (WGS) entry which is preliminary data.</text>
</comment>
<dbReference type="AlphaFoldDB" id="A0A226DFV9"/>
<sequence length="467" mass="52892">MAKIVDLTYKNRDHMTLRSASSRKDSQEVPVDPNSAMSKALTNPLVLDLIFGNLGLPDLKTSRLVCREWNDVGATFLGKRALLQVNKLFSYEGSEPAKMTTVNEKLIRRLLISEKFDSSIPTNKKTEVMIRALTHVEKVSELTSEIKFLVTQKEFISAFLEGIRLLGSTKIEHVGIFRFWRGHSVNTIPAQEYQKLPPQSSLTSLKFEALSDFQHDGNEFRPLIQIWLDCAPNLTSLDIATTFYPNLDGCTSLKVLKFKLVKCYNEHYRHLNVTMMLSQVKNSLIKLELDHSMHNYVASEQIQTAEEVPVMSELTSLAIHAVDVYKIGIGFEAEYNIFFFTCDITTTVLDWMPLWTSAAINRFMKPFEMWDLERVNVSVEVKESALLIDALQAISVLKGVKKVQFGVPYIHNTMDNIFDIFQDVILHIGSFKSVGITINELAPEIVERLQLIGEASGAPIHFIGRSE</sequence>
<accession>A0A226DFV9</accession>
<organism evidence="1 2">
    <name type="scientific">Folsomia candida</name>
    <name type="common">Springtail</name>
    <dbReference type="NCBI Taxonomy" id="158441"/>
    <lineage>
        <taxon>Eukaryota</taxon>
        <taxon>Metazoa</taxon>
        <taxon>Ecdysozoa</taxon>
        <taxon>Arthropoda</taxon>
        <taxon>Hexapoda</taxon>
        <taxon>Collembola</taxon>
        <taxon>Entomobryomorpha</taxon>
        <taxon>Isotomoidea</taxon>
        <taxon>Isotomidae</taxon>
        <taxon>Proisotominae</taxon>
        <taxon>Folsomia</taxon>
    </lineage>
</organism>